<gene>
    <name evidence="1" type="ORF">GCM10023198_11080</name>
</gene>
<evidence type="ECO:0008006" key="3">
    <source>
        <dbReference type="Google" id="ProtNLM"/>
    </source>
</evidence>
<evidence type="ECO:0000313" key="2">
    <source>
        <dbReference type="Proteomes" id="UP001500843"/>
    </source>
</evidence>
<protein>
    <recommendedName>
        <fullName evidence="3">DUF2993 family protein</fullName>
    </recommendedName>
</protein>
<dbReference type="Proteomes" id="UP001500843">
    <property type="component" value="Unassembled WGS sequence"/>
</dbReference>
<dbReference type="EMBL" id="BAABHM010000006">
    <property type="protein sequence ID" value="GAA4693340.1"/>
    <property type="molecule type" value="Genomic_DNA"/>
</dbReference>
<keyword evidence="2" id="KW-1185">Reference proteome</keyword>
<organism evidence="1 2">
    <name type="scientific">Promicromonospora umidemergens</name>
    <dbReference type="NCBI Taxonomy" id="629679"/>
    <lineage>
        <taxon>Bacteria</taxon>
        <taxon>Bacillati</taxon>
        <taxon>Actinomycetota</taxon>
        <taxon>Actinomycetes</taxon>
        <taxon>Micrococcales</taxon>
        <taxon>Promicromonosporaceae</taxon>
        <taxon>Promicromonospora</taxon>
    </lineage>
</organism>
<reference evidence="2" key="1">
    <citation type="journal article" date="2019" name="Int. J. Syst. Evol. Microbiol.">
        <title>The Global Catalogue of Microorganisms (GCM) 10K type strain sequencing project: providing services to taxonomists for standard genome sequencing and annotation.</title>
        <authorList>
            <consortium name="The Broad Institute Genomics Platform"/>
            <consortium name="The Broad Institute Genome Sequencing Center for Infectious Disease"/>
            <person name="Wu L."/>
            <person name="Ma J."/>
        </authorList>
    </citation>
    <scope>NUCLEOTIDE SEQUENCE [LARGE SCALE GENOMIC DNA]</scope>
    <source>
        <strain evidence="2">JCM 17975</strain>
    </source>
</reference>
<comment type="caution">
    <text evidence="1">The sequence shown here is derived from an EMBL/GenBank/DDBJ whole genome shotgun (WGS) entry which is preliminary data.</text>
</comment>
<evidence type="ECO:0000313" key="1">
    <source>
        <dbReference type="EMBL" id="GAA4693340.1"/>
    </source>
</evidence>
<proteinExistence type="predicted"/>
<accession>A0ABP8WSJ3</accession>
<name>A0ABP8WSJ3_9MICO</name>
<sequence>MLVVLGVIGELVLRYIIDDRIESAAAELPPGVSVARDDTPALWQVATGRATLRVEVPAQALGDAAREATDLPDMEVTSASDGLVAQMPLSVAGSEQTVDVLLSVAAEGGRAVLRAESVRLGGLTLPVDTLAEQLDVAELDQLVEGVEFPEGESPVEISSAQATDEGLELGAEVAMW</sequence>